<dbReference type="InterPro" id="IPR003797">
    <property type="entry name" value="DegV"/>
</dbReference>
<organism evidence="2 3">
    <name type="scientific">Phocicoccus schoeneichii</name>
    <dbReference type="NCBI Taxonomy" id="1812261"/>
    <lineage>
        <taxon>Bacteria</taxon>
        <taxon>Bacillati</taxon>
        <taxon>Bacillota</taxon>
        <taxon>Bacilli</taxon>
        <taxon>Bacillales</taxon>
        <taxon>Salinicoccaceae</taxon>
        <taxon>Phocicoccus</taxon>
    </lineage>
</organism>
<dbReference type="Gene3D" id="3.30.1180.10">
    <property type="match status" value="1"/>
</dbReference>
<dbReference type="NCBIfam" id="TIGR00762">
    <property type="entry name" value="DegV"/>
    <property type="match status" value="1"/>
</dbReference>
<keyword evidence="1" id="KW-0446">Lipid-binding</keyword>
<dbReference type="AlphaFoldDB" id="A0A6V7R6H9"/>
<dbReference type="InterPro" id="IPR050270">
    <property type="entry name" value="DegV_domain_contain"/>
</dbReference>
<accession>A0A6V7R6H9</accession>
<dbReference type="Pfam" id="PF02645">
    <property type="entry name" value="DegV"/>
    <property type="match status" value="1"/>
</dbReference>
<dbReference type="SUPFAM" id="SSF82549">
    <property type="entry name" value="DAK1/DegV-like"/>
    <property type="match status" value="1"/>
</dbReference>
<evidence type="ECO:0000256" key="1">
    <source>
        <dbReference type="ARBA" id="ARBA00023121"/>
    </source>
</evidence>
<sequence>MKIAIVVDSTAYLSEEIKDKNNIYTISLNTIFGEETYREGKDITTEEFYDKMRDFDGLPSTSQPSIGDYILLLAELNKEGYTDVISFHLSAGISGTCQNALSAAQSVEGINVHVVDSEIACTPQGLLALYAAQNKDTKPIDELLDELNTLKQKEHMNAYFIVNDLTNLQKGGRLSNAQAFVGGLLRIKPILEFEDGKIVAKGKIRTMKKAQDKVIQLVKSDFEKNGHSDKEMVITIIHGNDEEAADAWIEELKEDSVFSKTTFLKSYFGPVIGTHLGEEALGLGYSDMKLDLTGF</sequence>
<dbReference type="Proteomes" id="UP000521032">
    <property type="component" value="Unassembled WGS sequence"/>
</dbReference>
<evidence type="ECO:0000313" key="3">
    <source>
        <dbReference type="Proteomes" id="UP000521032"/>
    </source>
</evidence>
<dbReference type="RefSeq" id="WP_229713837.1">
    <property type="nucleotide sequence ID" value="NZ_BMDB01000001.1"/>
</dbReference>
<dbReference type="PANTHER" id="PTHR33434:SF2">
    <property type="entry name" value="FATTY ACID-BINDING PROTEIN TM_1468"/>
    <property type="match status" value="1"/>
</dbReference>
<name>A0A6V7R6H9_9BACL</name>
<reference evidence="2 3" key="1">
    <citation type="submission" date="2020-07" db="EMBL/GenBank/DDBJ databases">
        <authorList>
            <person name="Criscuolo A."/>
        </authorList>
    </citation>
    <scope>NUCLEOTIDE SEQUENCE [LARGE SCALE GENOMIC DNA]</scope>
    <source>
        <strain evidence="3">CIP 111030</strain>
    </source>
</reference>
<evidence type="ECO:0000313" key="2">
    <source>
        <dbReference type="EMBL" id="CAD2072654.1"/>
    </source>
</evidence>
<gene>
    <name evidence="2" type="ORF">JEOSCH030_00355</name>
</gene>
<dbReference type="EMBL" id="CAJEWE010000006">
    <property type="protein sequence ID" value="CAD2072654.1"/>
    <property type="molecule type" value="Genomic_DNA"/>
</dbReference>
<dbReference type="PANTHER" id="PTHR33434">
    <property type="entry name" value="DEGV DOMAIN-CONTAINING PROTEIN DR_1986-RELATED"/>
    <property type="match status" value="1"/>
</dbReference>
<comment type="caution">
    <text evidence="2">The sequence shown here is derived from an EMBL/GenBank/DDBJ whole genome shotgun (WGS) entry which is preliminary data.</text>
</comment>
<keyword evidence="3" id="KW-1185">Reference proteome</keyword>
<dbReference type="Gene3D" id="3.40.50.10170">
    <property type="match status" value="1"/>
</dbReference>
<protein>
    <submittedName>
        <fullName evidence="2">DegV domain-containing protein</fullName>
    </submittedName>
</protein>
<dbReference type="InterPro" id="IPR043168">
    <property type="entry name" value="DegV_C"/>
</dbReference>
<dbReference type="GO" id="GO:0008289">
    <property type="term" value="F:lipid binding"/>
    <property type="evidence" value="ECO:0007669"/>
    <property type="project" value="UniProtKB-KW"/>
</dbReference>
<proteinExistence type="predicted"/>
<dbReference type="PROSITE" id="PS51482">
    <property type="entry name" value="DEGV"/>
    <property type="match status" value="1"/>
</dbReference>